<sequence length="433" mass="48320">MELSLRLRCQLGALITILFIAAIPAVPTGGKGWHIGDIVGHGAREGGLWGQNPAAWHYRDPAASSSGSPGGQSEDPGSHASHDSRLQGASFESHTQSPFWGVPTPDATEKRSTILREQSVAPLLPAAPFVTSKSDSGPTSLAIASTSSQPPVRNKQRLSNNPKAPLIHAWFGEEAGRALIENGLYRLDRATTIFKDDVGEWEKWLANMRRATGRPSLKVSPIDVSDWAKDQVFLAQDQGQDVVDYVPLPESQLDLSWSGRLLLTKDPPGKMEHNMERVRSRDRVYVYLNSRSNMDYINHEYFLGHARPLPIRYGGLTRNNLNKIYASRNTHILLPPRTQHGLPLLVLRHSGSEYTLQHIHSITGLERKMHLMSLWSPLLFDGQRYTTMLYGIVGFDSRQTPEVLTHLHTMTEARHPDTYAPLYALEEVAHMFQ</sequence>
<dbReference type="RefSeq" id="XP_014656066.1">
    <property type="nucleotide sequence ID" value="XM_014800580.1"/>
</dbReference>
<dbReference type="Proteomes" id="UP000053758">
    <property type="component" value="Unassembled WGS sequence"/>
</dbReference>
<protein>
    <submittedName>
        <fullName evidence="1">Uncharacterized protein</fullName>
    </submittedName>
</protein>
<proteinExistence type="predicted"/>
<evidence type="ECO:0000313" key="2">
    <source>
        <dbReference type="Proteomes" id="UP000053758"/>
    </source>
</evidence>
<accession>A0A081CGV8</accession>
<dbReference type="OrthoDB" id="2556674at2759"/>
<gene>
    <name evidence="1" type="ORF">PAN0_010d4126</name>
</gene>
<dbReference type="HOGENOM" id="CLU_634796_0_0_1"/>
<organism evidence="1 2">
    <name type="scientific">Pseudozyma antarctica</name>
    <name type="common">Yeast</name>
    <name type="synonym">Candida antarctica</name>
    <dbReference type="NCBI Taxonomy" id="84753"/>
    <lineage>
        <taxon>Eukaryota</taxon>
        <taxon>Fungi</taxon>
        <taxon>Dikarya</taxon>
        <taxon>Basidiomycota</taxon>
        <taxon>Ustilaginomycotina</taxon>
        <taxon>Ustilaginomycetes</taxon>
        <taxon>Ustilaginales</taxon>
        <taxon>Ustilaginaceae</taxon>
        <taxon>Moesziomyces</taxon>
    </lineage>
</organism>
<dbReference type="GeneID" id="26304970"/>
<dbReference type="AlphaFoldDB" id="A0A081CGV8"/>
<evidence type="ECO:0000313" key="1">
    <source>
        <dbReference type="EMBL" id="GAK65904.1"/>
    </source>
</evidence>
<dbReference type="EMBL" id="DF830077">
    <property type="protein sequence ID" value="GAK65904.1"/>
    <property type="molecule type" value="Genomic_DNA"/>
</dbReference>
<keyword evidence="2" id="KW-1185">Reference proteome</keyword>
<name>A0A081CGV8_PSEA2</name>
<reference evidence="2" key="1">
    <citation type="journal article" date="2014" name="Genome Announc.">
        <title>Draft Genome Sequence of the Yeast Pseudozyma antarctica Type Strain JCM10317, a Producer of the Glycolipid Biosurfactants, Mannosylerythritol Lipids.</title>
        <authorList>
            <person name="Saika A."/>
            <person name="Koike H."/>
            <person name="Hori T."/>
            <person name="Fukuoka T."/>
            <person name="Sato S."/>
            <person name="Habe H."/>
            <person name="Kitamoto D."/>
            <person name="Morita T."/>
        </authorList>
    </citation>
    <scope>NUCLEOTIDE SEQUENCE [LARGE SCALE GENOMIC DNA]</scope>
    <source>
        <strain evidence="2">JCM 10317</strain>
    </source>
</reference>